<dbReference type="Pfam" id="PF01627">
    <property type="entry name" value="Hpt"/>
    <property type="match status" value="1"/>
</dbReference>
<evidence type="ECO:0000313" key="4">
    <source>
        <dbReference type="Proteomes" id="UP000199053"/>
    </source>
</evidence>
<accession>A0A1G9KEH1</accession>
<dbReference type="Gene3D" id="1.20.120.160">
    <property type="entry name" value="HPT domain"/>
    <property type="match status" value="1"/>
</dbReference>
<dbReference type="AlphaFoldDB" id="A0A1G9KEH1"/>
<dbReference type="STRING" id="246191.SAMN05660337_3047"/>
<keyword evidence="4" id="KW-1185">Reference proteome</keyword>
<feature type="modified residue" description="Phosphohistidine" evidence="1">
    <location>
        <position position="58"/>
    </location>
</feature>
<protein>
    <submittedName>
        <fullName evidence="3">HPt (Histidine-containing phosphotransfer) domain-containing protein</fullName>
    </submittedName>
</protein>
<evidence type="ECO:0000256" key="1">
    <source>
        <dbReference type="PROSITE-ProRule" id="PRU00110"/>
    </source>
</evidence>
<gene>
    <name evidence="3" type="ORF">SAMN05660337_3047</name>
</gene>
<feature type="domain" description="HPt" evidence="2">
    <location>
        <begin position="19"/>
        <end position="116"/>
    </location>
</feature>
<dbReference type="InterPro" id="IPR036641">
    <property type="entry name" value="HPT_dom_sf"/>
</dbReference>
<reference evidence="4" key="1">
    <citation type="submission" date="2016-10" db="EMBL/GenBank/DDBJ databases">
        <authorList>
            <person name="Varghese N."/>
            <person name="Submissions S."/>
        </authorList>
    </citation>
    <scope>NUCLEOTIDE SEQUENCE [LARGE SCALE GENOMIC DNA]</scope>
    <source>
        <strain evidence="4">DSM 16995</strain>
    </source>
</reference>
<dbReference type="RefSeq" id="WP_244512302.1">
    <property type="nucleotide sequence ID" value="NZ_FNGA01000005.1"/>
</dbReference>
<sequence>MMSSEVFNEAAFFNHLGGDRELGAEILDVYLIDAPDRLRSLSEAVEKNDQNLVIKYSHALKGISATIRAEKIARISEIIELAARQGDFEKVRACFPDIVNELEKTLKVLKEYLGVHKN</sequence>
<dbReference type="PROSITE" id="PS50894">
    <property type="entry name" value="HPT"/>
    <property type="match status" value="1"/>
</dbReference>
<dbReference type="SUPFAM" id="SSF47226">
    <property type="entry name" value="Histidine-containing phosphotransfer domain, HPT domain"/>
    <property type="match status" value="1"/>
</dbReference>
<evidence type="ECO:0000313" key="3">
    <source>
        <dbReference type="EMBL" id="SDL47982.1"/>
    </source>
</evidence>
<keyword evidence="1" id="KW-0597">Phosphoprotein</keyword>
<name>A0A1G9KEH1_9BACT</name>
<dbReference type="Proteomes" id="UP000199053">
    <property type="component" value="Unassembled WGS sequence"/>
</dbReference>
<evidence type="ECO:0000259" key="2">
    <source>
        <dbReference type="PROSITE" id="PS50894"/>
    </source>
</evidence>
<dbReference type="GO" id="GO:0004672">
    <property type="term" value="F:protein kinase activity"/>
    <property type="evidence" value="ECO:0007669"/>
    <property type="project" value="UniProtKB-ARBA"/>
</dbReference>
<dbReference type="EMBL" id="FNGA01000005">
    <property type="protein sequence ID" value="SDL47982.1"/>
    <property type="molecule type" value="Genomic_DNA"/>
</dbReference>
<organism evidence="3 4">
    <name type="scientific">Maridesulfovibrio ferrireducens</name>
    <dbReference type="NCBI Taxonomy" id="246191"/>
    <lineage>
        <taxon>Bacteria</taxon>
        <taxon>Pseudomonadati</taxon>
        <taxon>Thermodesulfobacteriota</taxon>
        <taxon>Desulfovibrionia</taxon>
        <taxon>Desulfovibrionales</taxon>
        <taxon>Desulfovibrionaceae</taxon>
        <taxon>Maridesulfovibrio</taxon>
    </lineage>
</organism>
<dbReference type="GO" id="GO:0000160">
    <property type="term" value="P:phosphorelay signal transduction system"/>
    <property type="evidence" value="ECO:0007669"/>
    <property type="project" value="InterPro"/>
</dbReference>
<proteinExistence type="predicted"/>
<dbReference type="InterPro" id="IPR008207">
    <property type="entry name" value="Sig_transdc_His_kin_Hpt_dom"/>
</dbReference>